<evidence type="ECO:0000313" key="1">
    <source>
        <dbReference type="EMBL" id="EJK51328.1"/>
    </source>
</evidence>
<comment type="caution">
    <text evidence="1">The sequence shown here is derived from an EMBL/GenBank/DDBJ whole genome shotgun (WGS) entry which is preliminary data.</text>
</comment>
<dbReference type="InterPro" id="IPR011990">
    <property type="entry name" value="TPR-like_helical_dom_sf"/>
</dbReference>
<accession>K0RC80</accession>
<gene>
    <name evidence="1" type="ORF">THAOC_29508</name>
</gene>
<name>K0RC80_THAOC</name>
<dbReference type="Proteomes" id="UP000266841">
    <property type="component" value="Unassembled WGS sequence"/>
</dbReference>
<dbReference type="eggNOG" id="ENOG502TGS9">
    <property type="taxonomic scope" value="Eukaryota"/>
</dbReference>
<proteinExistence type="predicted"/>
<reference evidence="1 2" key="1">
    <citation type="journal article" date="2012" name="Genome Biol.">
        <title>Genome and low-iron response of an oceanic diatom adapted to chronic iron limitation.</title>
        <authorList>
            <person name="Lommer M."/>
            <person name="Specht M."/>
            <person name="Roy A.S."/>
            <person name="Kraemer L."/>
            <person name="Andreson R."/>
            <person name="Gutowska M.A."/>
            <person name="Wolf J."/>
            <person name="Bergner S.V."/>
            <person name="Schilhabel M.B."/>
            <person name="Klostermeier U.C."/>
            <person name="Beiko R.G."/>
            <person name="Rosenstiel P."/>
            <person name="Hippler M."/>
            <person name="Laroche J."/>
        </authorList>
    </citation>
    <scope>NUCLEOTIDE SEQUENCE [LARGE SCALE GENOMIC DNA]</scope>
    <source>
        <strain evidence="1 2">CCMP1005</strain>
    </source>
</reference>
<protein>
    <submittedName>
        <fullName evidence="1">Uncharacterized protein</fullName>
    </submittedName>
</protein>
<dbReference type="AlphaFoldDB" id="K0RC80"/>
<dbReference type="EMBL" id="AGNL01041827">
    <property type="protein sequence ID" value="EJK51328.1"/>
    <property type="molecule type" value="Genomic_DNA"/>
</dbReference>
<sequence>MIAICRLLPTDARLAEDGIIYCCACIEEHFKVAAPGKAQSPLKGLTIGTTLLRPIAVINTINELVRDHKDDLDPIYYEKQKPASSKNVDELNGQALAFMFGLDGKQIDLGEAYKKSEQSANCGSMLGKAYQGYCTLHDTVSGGGPDWETGFLLLTEAAKQSVDCRAREFAADALAHCYQNGAHGFKKNDRKAQRWRSMVQSDYHESPFGLS</sequence>
<dbReference type="SUPFAM" id="SSF81901">
    <property type="entry name" value="HCP-like"/>
    <property type="match status" value="1"/>
</dbReference>
<organism evidence="1 2">
    <name type="scientific">Thalassiosira oceanica</name>
    <name type="common">Marine diatom</name>
    <dbReference type="NCBI Taxonomy" id="159749"/>
    <lineage>
        <taxon>Eukaryota</taxon>
        <taxon>Sar</taxon>
        <taxon>Stramenopiles</taxon>
        <taxon>Ochrophyta</taxon>
        <taxon>Bacillariophyta</taxon>
        <taxon>Coscinodiscophyceae</taxon>
        <taxon>Thalassiosirophycidae</taxon>
        <taxon>Thalassiosirales</taxon>
        <taxon>Thalassiosiraceae</taxon>
        <taxon>Thalassiosira</taxon>
    </lineage>
</organism>
<keyword evidence="2" id="KW-1185">Reference proteome</keyword>
<dbReference type="Gene3D" id="1.25.40.10">
    <property type="entry name" value="Tetratricopeptide repeat domain"/>
    <property type="match status" value="1"/>
</dbReference>
<evidence type="ECO:0000313" key="2">
    <source>
        <dbReference type="Proteomes" id="UP000266841"/>
    </source>
</evidence>